<feature type="binding site" evidence="15">
    <location>
        <position position="377"/>
    </location>
    <ligand>
        <name>Zn(2+)</name>
        <dbReference type="ChEBI" id="CHEBI:29105"/>
        <label>2</label>
    </ligand>
</feature>
<dbReference type="GO" id="GO:0019877">
    <property type="term" value="P:diaminopimelate biosynthetic process"/>
    <property type="evidence" value="ECO:0007669"/>
    <property type="project" value="UniProtKB-UniRule"/>
</dbReference>
<dbReference type="GO" id="GO:0009089">
    <property type="term" value="P:lysine biosynthetic process via diaminopimelate"/>
    <property type="evidence" value="ECO:0007669"/>
    <property type="project" value="UniProtKB-UniRule"/>
</dbReference>
<dbReference type="Proteomes" id="UP000056109">
    <property type="component" value="Chromosome I"/>
</dbReference>
<dbReference type="GeneID" id="34783840"/>
<dbReference type="GO" id="GO:0008270">
    <property type="term" value="F:zinc ion binding"/>
    <property type="evidence" value="ECO:0007669"/>
    <property type="project" value="UniProtKB-UniRule"/>
</dbReference>
<dbReference type="AlphaFoldDB" id="A0A0U5EXV8"/>
<evidence type="ECO:0000256" key="3">
    <source>
        <dbReference type="ARBA" id="ARBA00011738"/>
    </source>
</evidence>
<dbReference type="PROSITE" id="PS00759">
    <property type="entry name" value="ARGE_DAPE_CPG2_2"/>
    <property type="match status" value="1"/>
</dbReference>
<dbReference type="GO" id="GO:0008777">
    <property type="term" value="F:acetylornithine deacetylase activity"/>
    <property type="evidence" value="ECO:0007669"/>
    <property type="project" value="TreeGrafter"/>
</dbReference>
<comment type="subunit">
    <text evidence="3 15">Homodimer.</text>
</comment>
<evidence type="ECO:0000259" key="16">
    <source>
        <dbReference type="Pfam" id="PF07687"/>
    </source>
</evidence>
<dbReference type="NCBIfam" id="NF009557">
    <property type="entry name" value="PRK13009.1"/>
    <property type="match status" value="1"/>
</dbReference>
<dbReference type="InterPro" id="IPR002933">
    <property type="entry name" value="Peptidase_M20"/>
</dbReference>
<evidence type="ECO:0000256" key="5">
    <source>
        <dbReference type="ARBA" id="ARBA00022391"/>
    </source>
</evidence>
<dbReference type="Pfam" id="PF01546">
    <property type="entry name" value="Peptidase_M20"/>
    <property type="match status" value="1"/>
</dbReference>
<dbReference type="EC" id="3.5.1.18" evidence="4 15"/>
<keyword evidence="7 15" id="KW-0479">Metal-binding</keyword>
<evidence type="ECO:0000256" key="15">
    <source>
        <dbReference type="HAMAP-Rule" id="MF_01690"/>
    </source>
</evidence>
<protein>
    <recommendedName>
        <fullName evidence="5 15">Succinyl-diaminopimelate desuccinylase</fullName>
        <shortName evidence="15">SDAP desuccinylase</shortName>
        <ecNumber evidence="4 15">3.5.1.18</ecNumber>
    </recommendedName>
    <alternativeName>
        <fullName evidence="13 15">N-succinyl-LL-2,6-diaminoheptanedioate amidohydrolase</fullName>
    </alternativeName>
</protein>
<feature type="active site" evidence="15">
    <location>
        <position position="99"/>
    </location>
</feature>
<evidence type="ECO:0000256" key="9">
    <source>
        <dbReference type="ARBA" id="ARBA00022833"/>
    </source>
</evidence>
<dbReference type="InterPro" id="IPR036264">
    <property type="entry name" value="Bact_exopeptidase_dim_dom"/>
</dbReference>
<dbReference type="PANTHER" id="PTHR43808:SF31">
    <property type="entry name" value="N-ACETYL-L-CITRULLINE DEACETYLASE"/>
    <property type="match status" value="1"/>
</dbReference>
<dbReference type="EMBL" id="LN606600">
    <property type="protein sequence ID" value="CEF42132.1"/>
    <property type="molecule type" value="Genomic_DNA"/>
</dbReference>
<dbReference type="HAMAP" id="MF_01690">
    <property type="entry name" value="DapE"/>
    <property type="match status" value="1"/>
</dbReference>
<comment type="function">
    <text evidence="15">Catalyzes the hydrolysis of N-succinyl-L,L-diaminopimelic acid (SDAP), forming succinate and LL-2,6-diaminopimelate (DAP), an intermediate involved in the bacterial biosynthesis of lysine and meso-diaminopimelic acid, an essential component of bacterial cell walls.</text>
</comment>
<keyword evidence="10 15" id="KW-0220">Diaminopimelate biosynthesis</keyword>
<evidence type="ECO:0000256" key="14">
    <source>
        <dbReference type="ARBA" id="ARBA00051301"/>
    </source>
</evidence>
<evidence type="ECO:0000256" key="7">
    <source>
        <dbReference type="ARBA" id="ARBA00022723"/>
    </source>
</evidence>
<evidence type="ECO:0000256" key="6">
    <source>
        <dbReference type="ARBA" id="ARBA00022605"/>
    </source>
</evidence>
<evidence type="ECO:0000256" key="11">
    <source>
        <dbReference type="ARBA" id="ARBA00023154"/>
    </source>
</evidence>
<keyword evidence="9 15" id="KW-0862">Zinc</keyword>
<evidence type="ECO:0000256" key="10">
    <source>
        <dbReference type="ARBA" id="ARBA00022915"/>
    </source>
</evidence>
<dbReference type="GO" id="GO:0009014">
    <property type="term" value="F:succinyl-diaminopimelate desuccinylase activity"/>
    <property type="evidence" value="ECO:0007669"/>
    <property type="project" value="UniProtKB-UniRule"/>
</dbReference>
<evidence type="ECO:0000256" key="2">
    <source>
        <dbReference type="ARBA" id="ARBA00006746"/>
    </source>
</evidence>
<dbReference type="GO" id="GO:0050897">
    <property type="term" value="F:cobalt ion binding"/>
    <property type="evidence" value="ECO:0007669"/>
    <property type="project" value="UniProtKB-UniRule"/>
</dbReference>
<evidence type="ECO:0000256" key="4">
    <source>
        <dbReference type="ARBA" id="ARBA00011921"/>
    </source>
</evidence>
<evidence type="ECO:0000313" key="18">
    <source>
        <dbReference type="Proteomes" id="UP000056109"/>
    </source>
</evidence>
<reference evidence="18" key="1">
    <citation type="submission" date="2014-09" db="EMBL/GenBank/DDBJ databases">
        <authorList>
            <person name="Illeghems K.G."/>
        </authorList>
    </citation>
    <scope>NUCLEOTIDE SEQUENCE [LARGE SCALE GENOMIC DNA]</scope>
    <source>
        <strain evidence="18">108B</strain>
    </source>
</reference>
<dbReference type="Gene3D" id="3.40.630.10">
    <property type="entry name" value="Zn peptidases"/>
    <property type="match status" value="2"/>
</dbReference>
<keyword evidence="11 15" id="KW-0457">Lysine biosynthesis</keyword>
<dbReference type="RefSeq" id="WP_231948227.1">
    <property type="nucleotide sequence ID" value="NZ_LN606600.1"/>
</dbReference>
<evidence type="ECO:0000256" key="12">
    <source>
        <dbReference type="ARBA" id="ARBA00023285"/>
    </source>
</evidence>
<dbReference type="Pfam" id="PF07687">
    <property type="entry name" value="M20_dimer"/>
    <property type="match status" value="1"/>
</dbReference>
<comment type="pathway">
    <text evidence="1 15">Amino-acid biosynthesis; L-lysine biosynthesis via DAP pathway; LL-2,6-diaminopimelate from (S)-tetrahydrodipicolinate (succinylase route): step 3/3.</text>
</comment>
<comment type="similarity">
    <text evidence="2 15">Belongs to the peptidase M20A family. DapE subfamily.</text>
</comment>
<name>A0A0U5EXV8_9PROT</name>
<sequence length="404" mass="42770">MSGSSPEHIPPVGAASADTAGVQALPVPTDPVAVAQALIRHPSVCPDPGPAQQMLAVMLAELGFDVWHLPYGEGAERTPNFFARRGKTGPHICFAGHTDVVPPGNEAAWTHPPYAAEIDGGVLYGRGACDMKGGIAAFVAAVARFMRKGPHSGSISFLITGDEEGPATYGTKKVLEWMAQEGQIPDYCIVGEPTNPIAMGDMVKIGRRGSLNAHIVVEGVQGHVAYPHRADNPVHRLLTILAALQAHPLDNGSDWFEPSSLQVTSVDVGNPSTNVIPARAEARLNIRFNDLHTGAGLTGWLRTLCRQHAPNARVEVKISGESFLTAPGAATDALVKAIEHVTKRTPKLDTGGGTSDARFIAQYCPVSEFGLVGASIHKVDEHTSVADLETLTQIYETFLEGVMA</sequence>
<feature type="active site" description="Proton acceptor" evidence="15">
    <location>
        <position position="163"/>
    </location>
</feature>
<dbReference type="NCBIfam" id="TIGR01246">
    <property type="entry name" value="dapE_proteo"/>
    <property type="match status" value="1"/>
</dbReference>
<evidence type="ECO:0000256" key="1">
    <source>
        <dbReference type="ARBA" id="ARBA00005130"/>
    </source>
</evidence>
<dbReference type="PATRIC" id="fig|446692.3.peg.3021"/>
<keyword evidence="18" id="KW-1185">Reference proteome</keyword>
<feature type="binding site" evidence="15">
    <location>
        <position position="130"/>
    </location>
    <ligand>
        <name>Zn(2+)</name>
        <dbReference type="ChEBI" id="CHEBI:29105"/>
        <label>1</label>
    </ligand>
</feature>
<dbReference type="SUPFAM" id="SSF53187">
    <property type="entry name" value="Zn-dependent exopeptidases"/>
    <property type="match status" value="1"/>
</dbReference>
<dbReference type="InterPro" id="IPR005941">
    <property type="entry name" value="DapE_proteobac"/>
</dbReference>
<dbReference type="PANTHER" id="PTHR43808">
    <property type="entry name" value="ACETYLORNITHINE DEACETYLASE"/>
    <property type="match status" value="1"/>
</dbReference>
<keyword evidence="12 15" id="KW-0170">Cobalt</keyword>
<dbReference type="UniPathway" id="UPA00034">
    <property type="reaction ID" value="UER00021"/>
</dbReference>
<dbReference type="InterPro" id="IPR050072">
    <property type="entry name" value="Peptidase_M20A"/>
</dbReference>
<evidence type="ECO:0000256" key="8">
    <source>
        <dbReference type="ARBA" id="ARBA00022801"/>
    </source>
</evidence>
<feature type="binding site" evidence="15">
    <location>
        <position position="192"/>
    </location>
    <ligand>
        <name>Zn(2+)</name>
        <dbReference type="ChEBI" id="CHEBI:29105"/>
        <label>1</label>
    </ligand>
</feature>
<organism evidence="17 18">
    <name type="scientific">Acetobacter senegalensis</name>
    <dbReference type="NCBI Taxonomy" id="446692"/>
    <lineage>
        <taxon>Bacteria</taxon>
        <taxon>Pseudomonadati</taxon>
        <taxon>Pseudomonadota</taxon>
        <taxon>Alphaproteobacteria</taxon>
        <taxon>Acetobacterales</taxon>
        <taxon>Acetobacteraceae</taxon>
        <taxon>Acetobacter</taxon>
    </lineage>
</organism>
<dbReference type="InterPro" id="IPR001261">
    <property type="entry name" value="ArgE/DapE_CS"/>
</dbReference>
<accession>A0A0U5EXV8</accession>
<comment type="cofactor">
    <cofactor evidence="15">
        <name>Zn(2+)</name>
        <dbReference type="ChEBI" id="CHEBI:29105"/>
    </cofactor>
    <cofactor evidence="15">
        <name>Co(2+)</name>
        <dbReference type="ChEBI" id="CHEBI:48828"/>
    </cofactor>
    <text evidence="15">Binds 2 Zn(2+) or Co(2+) ions per subunit.</text>
</comment>
<feature type="binding site" evidence="15">
    <location>
        <position position="97"/>
    </location>
    <ligand>
        <name>Zn(2+)</name>
        <dbReference type="ChEBI" id="CHEBI:29105"/>
        <label>1</label>
    </ligand>
</feature>
<proteinExistence type="inferred from homology"/>
<dbReference type="GO" id="GO:0006526">
    <property type="term" value="P:L-arginine biosynthetic process"/>
    <property type="evidence" value="ECO:0007669"/>
    <property type="project" value="TreeGrafter"/>
</dbReference>
<evidence type="ECO:0000256" key="13">
    <source>
        <dbReference type="ARBA" id="ARBA00031891"/>
    </source>
</evidence>
<dbReference type="InterPro" id="IPR011650">
    <property type="entry name" value="Peptidase_M20_dimer"/>
</dbReference>
<feature type="domain" description="Peptidase M20 dimerisation" evidence="16">
    <location>
        <begin position="205"/>
        <end position="311"/>
    </location>
</feature>
<keyword evidence="6 15" id="KW-0028">Amino-acid biosynthesis</keyword>
<comment type="catalytic activity">
    <reaction evidence="14 15">
        <text>N-succinyl-(2S,6S)-2,6-diaminopimelate + H2O = (2S,6S)-2,6-diaminopimelate + succinate</text>
        <dbReference type="Rhea" id="RHEA:22608"/>
        <dbReference type="ChEBI" id="CHEBI:15377"/>
        <dbReference type="ChEBI" id="CHEBI:30031"/>
        <dbReference type="ChEBI" id="CHEBI:57609"/>
        <dbReference type="ChEBI" id="CHEBI:58087"/>
        <dbReference type="EC" id="3.5.1.18"/>
    </reaction>
</comment>
<keyword evidence="8 15" id="KW-0378">Hydrolase</keyword>
<evidence type="ECO:0000313" key="17">
    <source>
        <dbReference type="EMBL" id="CEF42132.1"/>
    </source>
</evidence>
<dbReference type="KEGG" id="asz:ASN_2875"/>
<gene>
    <name evidence="15 17" type="primary">dapE</name>
    <name evidence="17" type="ORF">ASN_2875</name>
</gene>
<feature type="binding site" evidence="15">
    <location>
        <position position="164"/>
    </location>
    <ligand>
        <name>Zn(2+)</name>
        <dbReference type="ChEBI" id="CHEBI:29105"/>
        <label>2</label>
    </ligand>
</feature>
<feature type="binding site" evidence="15">
    <location>
        <position position="130"/>
    </location>
    <ligand>
        <name>Zn(2+)</name>
        <dbReference type="ChEBI" id="CHEBI:29105"/>
        <label>2</label>
    </ligand>
</feature>
<dbReference type="SUPFAM" id="SSF55031">
    <property type="entry name" value="Bacterial exopeptidase dimerisation domain"/>
    <property type="match status" value="1"/>
</dbReference>
<dbReference type="CDD" id="cd03891">
    <property type="entry name" value="M20_DapE_proteobac"/>
    <property type="match status" value="1"/>
</dbReference>